<feature type="compositionally biased region" description="Basic and acidic residues" evidence="1">
    <location>
        <begin position="257"/>
        <end position="266"/>
    </location>
</feature>
<feature type="compositionally biased region" description="Pro residues" evidence="1">
    <location>
        <begin position="203"/>
        <end position="216"/>
    </location>
</feature>
<proteinExistence type="predicted"/>
<geneLocation type="plasmid" evidence="2">
    <name>pSQ10</name>
</geneLocation>
<feature type="compositionally biased region" description="Basic and acidic residues" evidence="1">
    <location>
        <begin position="154"/>
        <end position="165"/>
    </location>
</feature>
<evidence type="ECO:0000313" key="2">
    <source>
        <dbReference type="EMBL" id="ABD48733.1"/>
    </source>
</evidence>
<keyword evidence="2" id="KW-0614">Plasmid</keyword>
<feature type="region of interest" description="Disordered" evidence="1">
    <location>
        <begin position="376"/>
        <end position="434"/>
    </location>
</feature>
<name>Q27I78_9ACTN</name>
<feature type="compositionally biased region" description="Basic and acidic residues" evidence="1">
    <location>
        <begin position="133"/>
        <end position="143"/>
    </location>
</feature>
<feature type="compositionally biased region" description="Basic residues" evidence="1">
    <location>
        <begin position="144"/>
        <end position="153"/>
    </location>
</feature>
<accession>Q27I78</accession>
<feature type="compositionally biased region" description="Polar residues" evidence="1">
    <location>
        <begin position="238"/>
        <end position="256"/>
    </location>
</feature>
<feature type="region of interest" description="Disordered" evidence="1">
    <location>
        <begin position="111"/>
        <end position="175"/>
    </location>
</feature>
<sequence length="481" mass="52537">MSLYPILWAVEHAPIVDAEERAILVALVSKGDFDGCNCYRSYATLAKAARVDERTAMRKVKAMTQRKLIRAQPGPKPETWKKLPRDKRPVVREVMVPASFWSAVQLEEINRQRAERGRKPITPGTRPDLAEAPPKKTRADKGKPNPKRSRKKKADPAPKAPERGVSESPRFEGGYTVSGVSLSHLAGCLEVTSRGVSESPNSPLVPPASPSSPLVPPEGGDADQGGPDPAGREDESSTTDTPDQQADSAAPESQQDLSDHETHLERAQMLVDRAVRLWPKEHRAPSPRDHQRLCERVVAELVAGGDETVLVYELSRDLQDAGSAVKVIMGSRTKTPGWGQAHDPRAEGSRHEIQTRTPWCGSSACDEHTRLANVYSESTGETKPSRCRTPVQDPVTGETVACHPRATPRLPEPADEGEEGQAPEEIEDQELDPEVLQQMQADLEAKAAAARERKARDLAAVKAQFSKVRSGAAKEEAARTR</sequence>
<dbReference type="AlphaFoldDB" id="Q27I78"/>
<organism evidence="2">
    <name type="scientific">Nocardiopsis sp. 90127</name>
    <dbReference type="NCBI Taxonomy" id="373213"/>
    <lineage>
        <taxon>Bacteria</taxon>
        <taxon>Bacillati</taxon>
        <taxon>Actinomycetota</taxon>
        <taxon>Actinomycetes</taxon>
        <taxon>Streptosporangiales</taxon>
        <taxon>Nocardiopsidaceae</taxon>
        <taxon>Nocardiopsis</taxon>
    </lineage>
</organism>
<reference evidence="2" key="1">
    <citation type="submission" date="2006-02" db="EMBL/GenBank/DDBJ databases">
        <title>Complete nucleotide sequence of Nocardiopsis plasmid pSQ10.</title>
        <authorList>
            <person name="Shen M."/>
            <person name="Xia H."/>
            <person name="Jiang C."/>
            <person name="Xu L."/>
            <person name="Qin Z."/>
        </authorList>
    </citation>
    <scope>NUCLEOTIDE SEQUENCE</scope>
    <source>
        <strain evidence="2">90127</strain>
        <plasmid evidence="2">pSQ10</plasmid>
    </source>
</reference>
<feature type="compositionally biased region" description="Acidic residues" evidence="1">
    <location>
        <begin position="413"/>
        <end position="433"/>
    </location>
</feature>
<evidence type="ECO:0000256" key="1">
    <source>
        <dbReference type="SAM" id="MobiDB-lite"/>
    </source>
</evidence>
<dbReference type="EMBL" id="DQ399904">
    <property type="protein sequence ID" value="ABD48733.1"/>
    <property type="molecule type" value="Genomic_DNA"/>
</dbReference>
<feature type="region of interest" description="Disordered" evidence="1">
    <location>
        <begin position="193"/>
        <end position="268"/>
    </location>
</feature>
<protein>
    <submittedName>
        <fullName evidence="2">PSQ10.10</fullName>
    </submittedName>
</protein>
<dbReference type="RefSeq" id="WP_012954657.1">
    <property type="nucleotide sequence ID" value="NC_013779.1"/>
</dbReference>